<protein>
    <submittedName>
        <fullName evidence="1">Hydrolase rbbp9</fullName>
    </submittedName>
</protein>
<dbReference type="GO" id="GO:0016787">
    <property type="term" value="F:hydrolase activity"/>
    <property type="evidence" value="ECO:0007669"/>
    <property type="project" value="UniProtKB-KW"/>
</dbReference>
<dbReference type="PANTHER" id="PTHR15394:SF3">
    <property type="entry name" value="SERINE HYDROLASE RBBP9"/>
    <property type="match status" value="1"/>
</dbReference>
<name>A0A9P5SPG2_9FUNG</name>
<evidence type="ECO:0000313" key="1">
    <source>
        <dbReference type="EMBL" id="KAF9332069.1"/>
    </source>
</evidence>
<dbReference type="SUPFAM" id="SSF53474">
    <property type="entry name" value="alpha/beta-Hydrolases"/>
    <property type="match status" value="1"/>
</dbReference>
<dbReference type="InterPro" id="IPR010662">
    <property type="entry name" value="RBBP9/YdeN"/>
</dbReference>
<dbReference type="Proteomes" id="UP000696485">
    <property type="component" value="Unassembled WGS sequence"/>
</dbReference>
<proteinExistence type="predicted"/>
<dbReference type="InterPro" id="IPR029058">
    <property type="entry name" value="AB_hydrolase_fold"/>
</dbReference>
<evidence type="ECO:0000313" key="2">
    <source>
        <dbReference type="Proteomes" id="UP000696485"/>
    </source>
</evidence>
<accession>A0A9P5SPG2</accession>
<keyword evidence="2" id="KW-1185">Reference proteome</keyword>
<dbReference type="PANTHER" id="PTHR15394">
    <property type="entry name" value="SERINE HYDROLASE RBBP9"/>
    <property type="match status" value="1"/>
</dbReference>
<reference evidence="1" key="1">
    <citation type="journal article" date="2020" name="Fungal Divers.">
        <title>Resolving the Mortierellaceae phylogeny through synthesis of multi-gene phylogenetics and phylogenomics.</title>
        <authorList>
            <person name="Vandepol N."/>
            <person name="Liber J."/>
            <person name="Desiro A."/>
            <person name="Na H."/>
            <person name="Kennedy M."/>
            <person name="Barry K."/>
            <person name="Grigoriev I.V."/>
            <person name="Miller A.N."/>
            <person name="O'Donnell K."/>
            <person name="Stajich J.E."/>
            <person name="Bonito G."/>
        </authorList>
    </citation>
    <scope>NUCLEOTIDE SEQUENCE</scope>
    <source>
        <strain evidence="1">NVP1</strain>
    </source>
</reference>
<dbReference type="EMBL" id="JAAAUY010000284">
    <property type="protein sequence ID" value="KAF9332069.1"/>
    <property type="molecule type" value="Genomic_DNA"/>
</dbReference>
<dbReference type="Pfam" id="PF06821">
    <property type="entry name" value="Ser_hydrolase"/>
    <property type="match status" value="1"/>
</dbReference>
<dbReference type="AlphaFoldDB" id="A0A9P5SPG2"/>
<comment type="caution">
    <text evidence="1">The sequence shown here is derived from an EMBL/GenBank/DDBJ whole genome shotgun (WGS) entry which is preliminary data.</text>
</comment>
<organism evidence="1 2">
    <name type="scientific">Podila minutissima</name>
    <dbReference type="NCBI Taxonomy" id="64525"/>
    <lineage>
        <taxon>Eukaryota</taxon>
        <taxon>Fungi</taxon>
        <taxon>Fungi incertae sedis</taxon>
        <taxon>Mucoromycota</taxon>
        <taxon>Mortierellomycotina</taxon>
        <taxon>Mortierellomycetes</taxon>
        <taxon>Mortierellales</taxon>
        <taxon>Mortierellaceae</taxon>
        <taxon>Podila</taxon>
    </lineage>
</organism>
<gene>
    <name evidence="1" type="primary">RBBP9</name>
    <name evidence="1" type="ORF">BG006_005073</name>
</gene>
<keyword evidence="1" id="KW-0378">Hydrolase</keyword>
<dbReference type="Gene3D" id="3.40.50.1820">
    <property type="entry name" value="alpha/beta hydrolase"/>
    <property type="match status" value="1"/>
</dbReference>
<sequence>MSRIILIPGNGNDSVETSMWYPSVINALVEAKNPDTQHPLFPGGSVLRTFPDSLDAHEHIWIQFMEDEIEIGEKDVVIGHSSGAAAILRYIETRKVEGVVLVSAYHSDLGDVMERESGYFNRPWDWDAISRNANWITQFSSPSDNLVPIEEQREVASRISGVDYIELPDRGHFIRDLDFPELVANVIENMTAE</sequence>